<name>A0A0X3NQG6_SCHSO</name>
<evidence type="ECO:0000259" key="5">
    <source>
        <dbReference type="PROSITE" id="PS50826"/>
    </source>
</evidence>
<dbReference type="InterPro" id="IPR037213">
    <property type="entry name" value="Run_dom_sf"/>
</dbReference>
<comment type="similarity">
    <text evidence="2">Belongs to the RUTBC family.</text>
</comment>
<feature type="compositionally biased region" description="Polar residues" evidence="3">
    <location>
        <begin position="1357"/>
        <end position="1373"/>
    </location>
</feature>
<dbReference type="GO" id="GO:0005096">
    <property type="term" value="F:GTPase activator activity"/>
    <property type="evidence" value="ECO:0007669"/>
    <property type="project" value="UniProtKB-KW"/>
</dbReference>
<feature type="compositionally biased region" description="Polar residues" evidence="3">
    <location>
        <begin position="567"/>
        <end position="578"/>
    </location>
</feature>
<dbReference type="PANTHER" id="PTHR22957">
    <property type="entry name" value="TBC1 DOMAIN FAMILY MEMBER GTPASE-ACTIVATING PROTEIN"/>
    <property type="match status" value="1"/>
</dbReference>
<dbReference type="InterPro" id="IPR021935">
    <property type="entry name" value="SGSM1/2_RBD"/>
</dbReference>
<dbReference type="SMART" id="SM00593">
    <property type="entry name" value="RUN"/>
    <property type="match status" value="1"/>
</dbReference>
<feature type="domain" description="RUN" evidence="5">
    <location>
        <begin position="140"/>
        <end position="319"/>
    </location>
</feature>
<feature type="region of interest" description="Disordered" evidence="3">
    <location>
        <begin position="671"/>
        <end position="715"/>
    </location>
</feature>
<keyword evidence="1" id="KW-0343">GTPase activation</keyword>
<dbReference type="InterPro" id="IPR035969">
    <property type="entry name" value="Rab-GAP_TBC_sf"/>
</dbReference>
<feature type="non-terminal residue" evidence="6">
    <location>
        <position position="1"/>
    </location>
</feature>
<dbReference type="PANTHER" id="PTHR22957:SF502">
    <property type="entry name" value="SMALL G PROTEIN SIGNALING MODULATOR 2-RELATED"/>
    <property type="match status" value="1"/>
</dbReference>
<feature type="region of interest" description="Disordered" evidence="3">
    <location>
        <begin position="567"/>
        <end position="594"/>
    </location>
</feature>
<accession>A0A0X3NQG6</accession>
<dbReference type="PROSITE" id="PS50086">
    <property type="entry name" value="TBC_RABGAP"/>
    <property type="match status" value="1"/>
</dbReference>
<dbReference type="GO" id="GO:0031410">
    <property type="term" value="C:cytoplasmic vesicle"/>
    <property type="evidence" value="ECO:0007669"/>
    <property type="project" value="UniProtKB-ARBA"/>
</dbReference>
<proteinExistence type="inferred from homology"/>
<reference evidence="6" key="1">
    <citation type="submission" date="2016-01" db="EMBL/GenBank/DDBJ databases">
        <title>Reference transcriptome for the parasite Schistocephalus solidus: insights into the molecular evolution of parasitism.</title>
        <authorList>
            <person name="Hebert F.O."/>
            <person name="Grambauer S."/>
            <person name="Barber I."/>
            <person name="Landry C.R."/>
            <person name="Aubin-Horth N."/>
        </authorList>
    </citation>
    <scope>NUCLEOTIDE SEQUENCE</scope>
</reference>
<dbReference type="Gene3D" id="1.20.58.900">
    <property type="match status" value="1"/>
</dbReference>
<dbReference type="InterPro" id="IPR004012">
    <property type="entry name" value="Run_dom"/>
</dbReference>
<dbReference type="InterPro" id="IPR000195">
    <property type="entry name" value="Rab-GAP-TBC_dom"/>
</dbReference>
<evidence type="ECO:0000256" key="1">
    <source>
        <dbReference type="ARBA" id="ARBA00022468"/>
    </source>
</evidence>
<feature type="compositionally biased region" description="Low complexity" evidence="3">
    <location>
        <begin position="1381"/>
        <end position="1400"/>
    </location>
</feature>
<dbReference type="Gene3D" id="1.10.8.270">
    <property type="entry name" value="putative rabgap domain of human tbc1 domain family member 14 like domains"/>
    <property type="match status" value="1"/>
</dbReference>
<dbReference type="EMBL" id="GEEE01023448">
    <property type="protein sequence ID" value="JAP39777.1"/>
    <property type="molecule type" value="Transcribed_RNA"/>
</dbReference>
<evidence type="ECO:0000256" key="2">
    <source>
        <dbReference type="ARBA" id="ARBA00034124"/>
    </source>
</evidence>
<dbReference type="Pfam" id="PF02759">
    <property type="entry name" value="RUN"/>
    <property type="match status" value="1"/>
</dbReference>
<dbReference type="SUPFAM" id="SSF140741">
    <property type="entry name" value="RUN domain-like"/>
    <property type="match status" value="1"/>
</dbReference>
<evidence type="ECO:0000259" key="4">
    <source>
        <dbReference type="PROSITE" id="PS50086"/>
    </source>
</evidence>
<protein>
    <submittedName>
        <fullName evidence="6">Small G protein signaling modulator 1</fullName>
    </submittedName>
</protein>
<gene>
    <name evidence="6" type="primary">SGSM1</name>
    <name evidence="6" type="ORF">TR125935</name>
</gene>
<dbReference type="Gene3D" id="1.10.472.80">
    <property type="entry name" value="Ypt/Rab-GAP domain of gyp1p, domain 3"/>
    <property type="match status" value="1"/>
</dbReference>
<organism evidence="6">
    <name type="scientific">Schistocephalus solidus</name>
    <name type="common">Tapeworm</name>
    <dbReference type="NCBI Taxonomy" id="70667"/>
    <lineage>
        <taxon>Eukaryota</taxon>
        <taxon>Metazoa</taxon>
        <taxon>Spiralia</taxon>
        <taxon>Lophotrochozoa</taxon>
        <taxon>Platyhelminthes</taxon>
        <taxon>Cestoda</taxon>
        <taxon>Eucestoda</taxon>
        <taxon>Diphyllobothriidea</taxon>
        <taxon>Diphyllobothriidae</taxon>
        <taxon>Schistocephalus</taxon>
    </lineage>
</organism>
<feature type="region of interest" description="Disordered" evidence="3">
    <location>
        <begin position="947"/>
        <end position="983"/>
    </location>
</feature>
<dbReference type="Gene3D" id="2.30.29.230">
    <property type="match status" value="1"/>
</dbReference>
<feature type="region of interest" description="Disordered" evidence="3">
    <location>
        <begin position="1006"/>
        <end position="1040"/>
    </location>
</feature>
<evidence type="ECO:0000256" key="3">
    <source>
        <dbReference type="SAM" id="MobiDB-lite"/>
    </source>
</evidence>
<evidence type="ECO:0000313" key="6">
    <source>
        <dbReference type="EMBL" id="JAP39777.1"/>
    </source>
</evidence>
<dbReference type="SMART" id="SM00164">
    <property type="entry name" value="TBC"/>
    <property type="match status" value="1"/>
</dbReference>
<feature type="region of interest" description="Disordered" evidence="3">
    <location>
        <begin position="1345"/>
        <end position="1400"/>
    </location>
</feature>
<dbReference type="Pfam" id="PF12068">
    <property type="entry name" value="PH_RBD"/>
    <property type="match status" value="1"/>
</dbReference>
<dbReference type="SUPFAM" id="SSF47923">
    <property type="entry name" value="Ypt/Rab-GAP domain of gyp1p"/>
    <property type="match status" value="2"/>
</dbReference>
<dbReference type="Pfam" id="PF00566">
    <property type="entry name" value="RabGAP-TBC"/>
    <property type="match status" value="2"/>
</dbReference>
<feature type="compositionally biased region" description="Polar residues" evidence="3">
    <location>
        <begin position="1006"/>
        <end position="1019"/>
    </location>
</feature>
<feature type="domain" description="Rab-GAP TBC" evidence="4">
    <location>
        <begin position="877"/>
        <end position="1471"/>
    </location>
</feature>
<feature type="compositionally biased region" description="Polar residues" evidence="3">
    <location>
        <begin position="687"/>
        <end position="706"/>
    </location>
</feature>
<dbReference type="PROSITE" id="PS50826">
    <property type="entry name" value="RUN"/>
    <property type="match status" value="1"/>
</dbReference>
<sequence>SLPHSLYVFRTELSYQLMTETSLMTSNRGDSDLSGSSFFTLPRRGKSLSTISLFEQKRPSRASVARDTGLSTSTSNYGTMSNWRKSIENLSRLLNSPTNPPPPTGRTAELLQEKRSTLLTNVKKQVKLLAEEAVTRKYIHEDSSHITSFCAAVDACLKFAILRSPLRNNRDPTTYAIIQDAARSNEYAAEVVKRIQVQGEKNSPNTTWSIFRQGNNDSYPLSSASSMNIPPTFPNGTYSLDRSRGHALRKQRVDSNYQWIRIALLNKSLDKIVDYLVKHAGEYYERVSILSHPCDGPLFADLLRGPCTHDFTRIRTNDHLWTDPSARELLQRQQIYTAGMDHRVLASRQVNLLVKQFSVHSPFICRPHRLSSDTSDYAASSSYPSLDLTMQFASDCVSPSSLLCNVSLPDGQPRPSFLSNERGDFSLGSYAGPRRPSEVHANLDSPAVYHSIPSTSSPSSYKLTVAKDYVESLLQNERSPLLYGKNNVMVQPSHCSKKILGYLSLHRLGGSEDHGLLLKWMPNKAMSSEPPDCNFRSSTPNTLSFRLTTYQKSKNLHAPLSTGFSDSNSVRPWQSPTCGRNELPPESSVSTETSQVTFPPTTYWDFALNIELDSVVYIHCHHLHRRLDGGTVIFVREDGVQLPPLSFPSFSQVITFLQCLEHNLAPRASFDPPLDEMDLANDKANESTKSTDSGYSVLSNGSTMENLSKKDSTSQTPGGYFCIRIHHNTTENGSKDRDSRFFGGSLSRSALFRAGSFSFGLNRMNSVEDISCPAPPSTAPKSTPETPVDALGAFEHTCNAMRHQILTRAFYGWLAYTRSMLLIRKRLSEIVYPRFLLPKAPPVHAQPLQADFWRQVRSNGSRTTLIRELYERIYFGGCEPALRKEIWPFLLGHYPWSATDEQIFEIDRVTRAAYEKAVSEWLAVEAIIQQREKDANIERERNYLETMSRIDDSGQSPPSPIPRQNGRWPPLNLTNSNHFGHQSDKPAMELITDAWNKMKRKLSTVHLSSARQSAEINGKSSSSSAAEDPDDNASRLSADLATSRIVFEGRDRSPQQRRMSMDLTDGTEDCTLTTTDDDTDAVSSSGPQHHCMPTVRDKTQLETLCAPQTTKLSRTVSCPNSLCRPGRQADIQVLHSRSANHALFDLSDSGRESNEAGGKYEVEASKGKAMAGINLFCTQPGDHELAPGPKRRSRYSREETSGVCFSADVLEALAINIHRIDKDVARCDRNHPYFTQGLPPHSENMMEQAGGLCVASLDASANLYRLRTIMCTWTWQHLETGYVQGMCDLLAPLLVILDDEALAHACFCQLMQTMLANFPLPGPSSGGVVSPSQLERVTLERAPSKVYEYTRPRQRSHSSATTVHASPKSSNVQPPAIEQLPNSPSSTTGASPTSTSNPSASTFALGSSRIYNQFQHLQALLEVIDPVIASHMHLSEENAHLYFYRWFLLDFKRELKYDDVFRVWETIWTARRLVTHDFGVFLAFALIQCYRDIILFYCVDYTDIIRFYNERAELHEASKLLTFARDMVYRLQTLIATS</sequence>